<dbReference type="InterPro" id="IPR020855">
    <property type="entry name" value="Ureohydrolase_Mn_BS"/>
</dbReference>
<dbReference type="RefSeq" id="WP_008423940.1">
    <property type="nucleotide sequence ID" value="NZ_MWMH01000004.1"/>
</dbReference>
<protein>
    <submittedName>
        <fullName evidence="6">Agmatinase</fullName>
    </submittedName>
</protein>
<evidence type="ECO:0000313" key="7">
    <source>
        <dbReference type="Proteomes" id="UP000190959"/>
    </source>
</evidence>
<dbReference type="Proteomes" id="UP000190959">
    <property type="component" value="Unassembled WGS sequence"/>
</dbReference>
<organism evidence="6 7">
    <name type="scientific">Clostridium beijerinckii</name>
    <name type="common">Clostridium MP</name>
    <dbReference type="NCBI Taxonomy" id="1520"/>
    <lineage>
        <taxon>Bacteria</taxon>
        <taxon>Bacillati</taxon>
        <taxon>Bacillota</taxon>
        <taxon>Clostridia</taxon>
        <taxon>Eubacteriales</taxon>
        <taxon>Clostridiaceae</taxon>
        <taxon>Clostridium</taxon>
    </lineage>
</organism>
<dbReference type="GO" id="GO:0046872">
    <property type="term" value="F:metal ion binding"/>
    <property type="evidence" value="ECO:0007669"/>
    <property type="project" value="UniProtKB-KW"/>
</dbReference>
<evidence type="ECO:0000313" key="6">
    <source>
        <dbReference type="EMBL" id="OOP72880.1"/>
    </source>
</evidence>
<feature type="binding site" evidence="4">
    <location>
        <position position="122"/>
    </location>
    <ligand>
        <name>Mn(2+)</name>
        <dbReference type="ChEBI" id="CHEBI:29035"/>
        <label>1</label>
    </ligand>
</feature>
<dbReference type="PROSITE" id="PS51409">
    <property type="entry name" value="ARGINASE_2"/>
    <property type="match status" value="1"/>
</dbReference>
<keyword evidence="3 5" id="KW-0378">Hydrolase</keyword>
<feature type="binding site" evidence="4">
    <location>
        <position position="147"/>
    </location>
    <ligand>
        <name>Mn(2+)</name>
        <dbReference type="ChEBI" id="CHEBI:29035"/>
        <label>1</label>
    </ligand>
</feature>
<feature type="binding site" evidence="4">
    <location>
        <position position="145"/>
    </location>
    <ligand>
        <name>Mn(2+)</name>
        <dbReference type="ChEBI" id="CHEBI:29035"/>
        <label>1</label>
    </ligand>
</feature>
<name>A0A1S9N5Z8_CLOBE</name>
<dbReference type="NCBIfam" id="TIGR01230">
    <property type="entry name" value="agmatinase"/>
    <property type="match status" value="1"/>
</dbReference>
<evidence type="ECO:0000256" key="1">
    <source>
        <dbReference type="ARBA" id="ARBA00009227"/>
    </source>
</evidence>
<dbReference type="GO" id="GO:0033389">
    <property type="term" value="P:putrescine biosynthetic process from arginine, via agmatine"/>
    <property type="evidence" value="ECO:0007669"/>
    <property type="project" value="TreeGrafter"/>
</dbReference>
<dbReference type="GO" id="GO:0008783">
    <property type="term" value="F:agmatinase activity"/>
    <property type="evidence" value="ECO:0007669"/>
    <property type="project" value="TreeGrafter"/>
</dbReference>
<dbReference type="AlphaFoldDB" id="A0A1S9N5Z8"/>
<dbReference type="NCBIfam" id="NF002564">
    <property type="entry name" value="PRK02190.1"/>
    <property type="match status" value="1"/>
</dbReference>
<dbReference type="Pfam" id="PF00491">
    <property type="entry name" value="Arginase"/>
    <property type="match status" value="1"/>
</dbReference>
<comment type="similarity">
    <text evidence="1">Belongs to the arginase family. Agmatinase subfamily.</text>
</comment>
<dbReference type="CDD" id="cd11592">
    <property type="entry name" value="Agmatinase_PAH"/>
    <property type="match status" value="1"/>
</dbReference>
<evidence type="ECO:0000256" key="4">
    <source>
        <dbReference type="PIRSR" id="PIRSR036979-1"/>
    </source>
</evidence>
<comment type="caution">
    <text evidence="6">The sequence shown here is derived from an EMBL/GenBank/DDBJ whole genome shotgun (WGS) entry which is preliminary data.</text>
</comment>
<dbReference type="InterPro" id="IPR005925">
    <property type="entry name" value="Agmatinase-rel"/>
</dbReference>
<dbReference type="InterPro" id="IPR006035">
    <property type="entry name" value="Ureohydrolase"/>
</dbReference>
<feature type="binding site" evidence="4">
    <location>
        <position position="226"/>
    </location>
    <ligand>
        <name>Mn(2+)</name>
        <dbReference type="ChEBI" id="CHEBI:29035"/>
        <label>1</label>
    </ligand>
</feature>
<feature type="binding site" evidence="4">
    <location>
        <position position="149"/>
    </location>
    <ligand>
        <name>Mn(2+)</name>
        <dbReference type="ChEBI" id="CHEBI:29035"/>
        <label>1</label>
    </ligand>
</feature>
<dbReference type="SUPFAM" id="SSF52768">
    <property type="entry name" value="Arginase/deacetylase"/>
    <property type="match status" value="1"/>
</dbReference>
<dbReference type="InterPro" id="IPR023696">
    <property type="entry name" value="Ureohydrolase_dom_sf"/>
</dbReference>
<evidence type="ECO:0000256" key="3">
    <source>
        <dbReference type="ARBA" id="ARBA00022801"/>
    </source>
</evidence>
<reference evidence="6 7" key="1">
    <citation type="submission" date="2017-02" db="EMBL/GenBank/DDBJ databases">
        <title>Genome sequence of Clostridium beijerinckii Br21.</title>
        <authorList>
            <person name="Fonseca B.C."/>
            <person name="Guazzaroni M.E."/>
            <person name="Riano-Pachon D.M."/>
            <person name="Reginatto V."/>
        </authorList>
    </citation>
    <scope>NUCLEOTIDE SEQUENCE [LARGE SCALE GENOMIC DNA]</scope>
    <source>
        <strain evidence="6 7">Br21</strain>
    </source>
</reference>
<dbReference type="Gene3D" id="3.40.800.10">
    <property type="entry name" value="Ureohydrolase domain"/>
    <property type="match status" value="1"/>
</dbReference>
<evidence type="ECO:0000256" key="5">
    <source>
        <dbReference type="RuleBase" id="RU003684"/>
    </source>
</evidence>
<comment type="cofactor">
    <cofactor evidence="4">
        <name>Mn(2+)</name>
        <dbReference type="ChEBI" id="CHEBI:29035"/>
    </cofactor>
    <text evidence="4">Binds 2 manganese ions per subunit.</text>
</comment>
<evidence type="ECO:0000256" key="2">
    <source>
        <dbReference type="ARBA" id="ARBA00022723"/>
    </source>
</evidence>
<sequence>MEYEVQKHLHYAGIPSFNLYPVTRDLNDVDIVVMGVPFDSGVTNRPGARLGPRAIRNMSQLTCCFKYPWNCKLSDEAKIIDYGDIGFYVGADTTNIMLEETYKHAKKIIDAGCKLLTLGGDHTIPYGMVRAASEKYGKLALLHFDSHQDSTPSTGKNVSHANFAYDLQEEGCVDPSHSVQVFIRTEMSECGYNIIYAQDAVFMNMEELAEKIKKIIGDMPVYITFDIDALDPSAAPGTGTPVIGGPSTAQMRKLLYNLKGLNVVAADLVEVLPAYDHSEITALAAANIAQDLMHLMYEK</sequence>
<dbReference type="PANTHER" id="PTHR11358">
    <property type="entry name" value="ARGINASE/AGMATINASE"/>
    <property type="match status" value="1"/>
</dbReference>
<gene>
    <name evidence="6" type="ORF">CBEIBR21_13775</name>
</gene>
<accession>A0A1S9N5Z8</accession>
<dbReference type="PIRSF" id="PIRSF036979">
    <property type="entry name" value="Arginase"/>
    <property type="match status" value="1"/>
</dbReference>
<dbReference type="EMBL" id="MWMH01000004">
    <property type="protein sequence ID" value="OOP72880.1"/>
    <property type="molecule type" value="Genomic_DNA"/>
</dbReference>
<dbReference type="PRINTS" id="PR00116">
    <property type="entry name" value="ARGINASE"/>
</dbReference>
<keyword evidence="2 4" id="KW-0479">Metal-binding</keyword>
<dbReference type="PANTHER" id="PTHR11358:SF26">
    <property type="entry name" value="GUANIDINO ACID HYDROLASE, MITOCHONDRIAL"/>
    <property type="match status" value="1"/>
</dbReference>
<dbReference type="PROSITE" id="PS01053">
    <property type="entry name" value="ARGINASE_1"/>
    <property type="match status" value="1"/>
</dbReference>
<keyword evidence="4" id="KW-0464">Manganese</keyword>
<feature type="binding site" evidence="4">
    <location>
        <position position="228"/>
    </location>
    <ligand>
        <name>Mn(2+)</name>
        <dbReference type="ChEBI" id="CHEBI:29035"/>
        <label>1</label>
    </ligand>
</feature>
<proteinExistence type="inferred from homology"/>